<dbReference type="EMBL" id="JANBPW010002479">
    <property type="protein sequence ID" value="KAJ1940668.1"/>
    <property type="molecule type" value="Genomic_DNA"/>
</dbReference>
<keyword evidence="2" id="KW-1185">Reference proteome</keyword>
<reference evidence="1" key="1">
    <citation type="submission" date="2022-07" db="EMBL/GenBank/DDBJ databases">
        <title>Phylogenomic reconstructions and comparative analyses of Kickxellomycotina fungi.</title>
        <authorList>
            <person name="Reynolds N.K."/>
            <person name="Stajich J.E."/>
            <person name="Barry K."/>
            <person name="Grigoriev I.V."/>
            <person name="Crous P."/>
            <person name="Smith M.E."/>
        </authorList>
    </citation>
    <scope>NUCLEOTIDE SEQUENCE</scope>
    <source>
        <strain evidence="1">NRRL 5244</strain>
    </source>
</reference>
<evidence type="ECO:0000313" key="1">
    <source>
        <dbReference type="EMBL" id="KAJ1940668.1"/>
    </source>
</evidence>
<dbReference type="Proteomes" id="UP001150603">
    <property type="component" value="Unassembled WGS sequence"/>
</dbReference>
<gene>
    <name evidence="1" type="primary">DFR1</name>
    <name evidence="1" type="ORF">FBU59_003742</name>
</gene>
<comment type="caution">
    <text evidence="1">The sequence shown here is derived from an EMBL/GenBank/DDBJ whole genome shotgun (WGS) entry which is preliminary data.</text>
</comment>
<protein>
    <submittedName>
        <fullName evidence="1">Dihydrofolate reductase</fullName>
        <ecNumber evidence="1">1.5.1.3</ecNumber>
    </submittedName>
</protein>
<organism evidence="1 2">
    <name type="scientific">Linderina macrospora</name>
    <dbReference type="NCBI Taxonomy" id="4868"/>
    <lineage>
        <taxon>Eukaryota</taxon>
        <taxon>Fungi</taxon>
        <taxon>Fungi incertae sedis</taxon>
        <taxon>Zoopagomycota</taxon>
        <taxon>Kickxellomycotina</taxon>
        <taxon>Kickxellomycetes</taxon>
        <taxon>Kickxellales</taxon>
        <taxon>Kickxellaceae</taxon>
        <taxon>Linderina</taxon>
    </lineage>
</organism>
<proteinExistence type="predicted"/>
<accession>A0ACC1J7Q4</accession>
<name>A0ACC1J7Q4_9FUNG</name>
<sequence length="120" mass="13535">MTVTQKPLLLVVAAAQNNGIGINNDLPWRLRKDMAFFNQATTTTTLTDPSLPVMNVCIMGRRTWESIPPKHRPLNDRYNIVVSRNARLLDGENAPFTVVEPTIQDALKHIDQISSVRIDR</sequence>
<evidence type="ECO:0000313" key="2">
    <source>
        <dbReference type="Proteomes" id="UP001150603"/>
    </source>
</evidence>
<keyword evidence="1" id="KW-0560">Oxidoreductase</keyword>
<feature type="non-terminal residue" evidence="1">
    <location>
        <position position="120"/>
    </location>
</feature>
<dbReference type="EC" id="1.5.1.3" evidence="1"/>